<dbReference type="OrthoDB" id="9812626at2"/>
<feature type="binding site" evidence="4">
    <location>
        <position position="227"/>
    </location>
    <ligand>
        <name>pyridoxal 5'-phosphate</name>
        <dbReference type="ChEBI" id="CHEBI:597326"/>
    </ligand>
</feature>
<dbReference type="GeneID" id="47013643"/>
<evidence type="ECO:0000313" key="8">
    <source>
        <dbReference type="EMBL" id="VVG71770.1"/>
    </source>
</evidence>
<dbReference type="PIRSF" id="PIRSF038800">
    <property type="entry name" value="KYNU"/>
    <property type="match status" value="1"/>
</dbReference>
<feature type="binding site" evidence="4">
    <location>
        <position position="283"/>
    </location>
    <ligand>
        <name>pyridoxal 5'-phosphate</name>
        <dbReference type="ChEBI" id="CHEBI:597326"/>
    </ligand>
</feature>
<dbReference type="EMBL" id="RWHX01000031">
    <property type="protein sequence ID" value="RSK78675.1"/>
    <property type="molecule type" value="Genomic_DNA"/>
</dbReference>
<dbReference type="PANTHER" id="PTHR14084">
    <property type="entry name" value="KYNURENINASE"/>
    <property type="match status" value="1"/>
</dbReference>
<evidence type="ECO:0000313" key="10">
    <source>
        <dbReference type="Proteomes" id="UP000364291"/>
    </source>
</evidence>
<feature type="binding site" evidence="4">
    <location>
        <begin position="130"/>
        <end position="133"/>
    </location>
    <ligand>
        <name>pyridoxal 5'-phosphate</name>
        <dbReference type="ChEBI" id="CHEBI:597326"/>
    </ligand>
</feature>
<dbReference type="GO" id="GO:0019441">
    <property type="term" value="P:L-tryptophan catabolic process to kynurenine"/>
    <property type="evidence" value="ECO:0007669"/>
    <property type="project" value="TreeGrafter"/>
</dbReference>
<name>A0A0B5F8S1_9BURK</name>
<dbReference type="FunFam" id="3.40.640.10:FF:000107">
    <property type="entry name" value="Kynureninase"/>
    <property type="match status" value="1"/>
</dbReference>
<comment type="function">
    <text evidence="4 6">Catalyzes the cleavage of L-kynurenine (L-Kyn) and L-3-hydroxykynurenine (L-3OHKyn) into anthranilic acid (AA) and 3-hydroxyanthranilic acid (3-OHAA), respectively.</text>
</comment>
<dbReference type="GO" id="GO:0043420">
    <property type="term" value="P:anthranilate metabolic process"/>
    <property type="evidence" value="ECO:0007669"/>
    <property type="project" value="TreeGrafter"/>
</dbReference>
<dbReference type="HAMAP" id="MF_01970">
    <property type="entry name" value="Kynureninase"/>
    <property type="match status" value="1"/>
</dbReference>
<dbReference type="Proteomes" id="UP000364291">
    <property type="component" value="Unassembled WGS sequence"/>
</dbReference>
<keyword evidence="9" id="KW-1185">Reference proteome</keyword>
<keyword evidence="3 4" id="KW-0663">Pyridoxal phosphate</keyword>
<comment type="catalytic activity">
    <reaction evidence="6">
        <text>3-hydroxy-L-kynurenine + H2O = 3-hydroxyanthranilate + L-alanine + H(+)</text>
        <dbReference type="Rhea" id="RHEA:25143"/>
        <dbReference type="ChEBI" id="CHEBI:15377"/>
        <dbReference type="ChEBI" id="CHEBI:15378"/>
        <dbReference type="ChEBI" id="CHEBI:36559"/>
        <dbReference type="ChEBI" id="CHEBI:57972"/>
        <dbReference type="ChEBI" id="CHEBI:58125"/>
        <dbReference type="EC" id="3.7.1.3"/>
    </reaction>
</comment>
<proteinExistence type="inferred from homology"/>
<dbReference type="UniPathway" id="UPA00334">
    <property type="reaction ID" value="UER00455"/>
</dbReference>
<dbReference type="GO" id="GO:0030170">
    <property type="term" value="F:pyridoxal phosphate binding"/>
    <property type="evidence" value="ECO:0007669"/>
    <property type="project" value="UniProtKB-UniRule"/>
</dbReference>
<feature type="binding site" evidence="4">
    <location>
        <position position="173"/>
    </location>
    <ligand>
        <name>pyridoxal 5'-phosphate</name>
        <dbReference type="ChEBI" id="CHEBI:597326"/>
    </ligand>
</feature>
<dbReference type="InterPro" id="IPR015421">
    <property type="entry name" value="PyrdxlP-dep_Trfase_major"/>
</dbReference>
<evidence type="ECO:0000256" key="2">
    <source>
        <dbReference type="ARBA" id="ARBA00022801"/>
    </source>
</evidence>
<feature type="modified residue" description="N6-(pyridoxal phosphate)lysine" evidence="4">
    <location>
        <position position="228"/>
    </location>
</feature>
<feature type="binding site" evidence="4">
    <location>
        <position position="98"/>
    </location>
    <ligand>
        <name>pyridoxal 5'-phosphate</name>
        <dbReference type="ChEBI" id="CHEBI:597326"/>
    </ligand>
</feature>
<evidence type="ECO:0000313" key="9">
    <source>
        <dbReference type="Proteomes" id="UP000270216"/>
    </source>
</evidence>
<sequence>MTSSRNDCLALDAADPLAPLRAQFDLPPGVIYLDGNSLGARPLASAKRAQEIITAEWGVGLIRSWNDADWFALPRTLGDALAPIVGAGKGEVVVTDTTSSNLFKVMAAALDAQRSRSPQRKVVISERSNFPTDLYIVQGLTRLLDDGYSLRLIDSPDELPNALGDDVAVVLLTHVNYRTGAMYDMTARTAEIHAAGALAVWDLCHSAGAVPVDLNGANADYAVGCTYKYLNGGPGAPAFVWVNKRLQDTFWQPLSGWWGHRTPFAMQPEYTPDDGIGRYLCGTQPIISLSLVQCGLDIFAQTSMEALRRKSLALTDLFIKLVEARCAEFPLTLVTPRDHAARGSQVSFEHPEGFAVIQALIARGVIGDYREPRIMRFGMTPLYTSFADVWDSVEILRDVLTTGAWDKPEFHRRGTVT</sequence>
<evidence type="ECO:0000256" key="3">
    <source>
        <dbReference type="ARBA" id="ARBA00022898"/>
    </source>
</evidence>
<dbReference type="Gene3D" id="3.40.640.10">
    <property type="entry name" value="Type I PLP-dependent aspartate aminotransferase-like (Major domain)"/>
    <property type="match status" value="1"/>
</dbReference>
<dbReference type="UniPathway" id="UPA00253">
    <property type="reaction ID" value="UER00329"/>
</dbReference>
<dbReference type="GO" id="GO:0030429">
    <property type="term" value="F:kynureninase activity"/>
    <property type="evidence" value="ECO:0007669"/>
    <property type="project" value="UniProtKB-UniRule"/>
</dbReference>
<feature type="binding site" evidence="4">
    <location>
        <position position="99"/>
    </location>
    <ligand>
        <name>pyridoxal 5'-phosphate</name>
        <dbReference type="ChEBI" id="CHEBI:597326"/>
    </ligand>
</feature>
<dbReference type="STRING" id="93218.XM39_01780"/>
<dbReference type="Gene3D" id="3.90.1150.10">
    <property type="entry name" value="Aspartate Aminotransferase, domain 1"/>
    <property type="match status" value="1"/>
</dbReference>
<reference evidence="8 10" key="2">
    <citation type="submission" date="2019-08" db="EMBL/GenBank/DDBJ databases">
        <authorList>
            <person name="Peeters C."/>
        </authorList>
    </citation>
    <scope>NUCLEOTIDE SEQUENCE [LARGE SCALE GENOMIC DNA]</scope>
    <source>
        <strain evidence="8 10">LMG 18089</strain>
    </source>
</reference>
<dbReference type="Pfam" id="PF22580">
    <property type="entry name" value="KYNU_C"/>
    <property type="match status" value="1"/>
</dbReference>
<evidence type="ECO:0000256" key="6">
    <source>
        <dbReference type="PIRNR" id="PIRNR038800"/>
    </source>
</evidence>
<dbReference type="InterPro" id="IPR010111">
    <property type="entry name" value="Kynureninase"/>
</dbReference>
<comment type="cofactor">
    <cofactor evidence="4 6">
        <name>pyridoxal 5'-phosphate</name>
        <dbReference type="ChEBI" id="CHEBI:597326"/>
    </cofactor>
</comment>
<comment type="catalytic activity">
    <reaction evidence="4 6">
        <text>L-kynurenine + H2O = anthranilate + L-alanine + H(+)</text>
        <dbReference type="Rhea" id="RHEA:16813"/>
        <dbReference type="ChEBI" id="CHEBI:15377"/>
        <dbReference type="ChEBI" id="CHEBI:15378"/>
        <dbReference type="ChEBI" id="CHEBI:16567"/>
        <dbReference type="ChEBI" id="CHEBI:57959"/>
        <dbReference type="ChEBI" id="CHEBI:57972"/>
        <dbReference type="EC" id="3.7.1.3"/>
    </reaction>
</comment>
<reference evidence="7 9" key="1">
    <citation type="submission" date="2018-12" db="EMBL/GenBank/DDBJ databases">
        <title>Whole genome sequence of a Pandoraea apista isolate from a patient with cystic fibrosis.</title>
        <authorList>
            <person name="Kenna D.T."/>
            <person name="Turton J.F."/>
        </authorList>
    </citation>
    <scope>NUCLEOTIDE SEQUENCE [LARGE SCALE GENOMIC DNA]</scope>
    <source>
        <strain evidence="7 9">Pa13324</strain>
    </source>
</reference>
<dbReference type="AlphaFoldDB" id="A0A0B5F8S1"/>
<dbReference type="GO" id="GO:0097053">
    <property type="term" value="P:L-kynurenine catabolic process"/>
    <property type="evidence" value="ECO:0007669"/>
    <property type="project" value="UniProtKB-UniRule"/>
</dbReference>
<comment type="subunit">
    <text evidence="4 6">Homodimer.</text>
</comment>
<dbReference type="InterPro" id="IPR015424">
    <property type="entry name" value="PyrdxlP-dep_Trfase"/>
</dbReference>
<comment type="pathway">
    <text evidence="4 6">Cofactor biosynthesis; NAD(+) biosynthesis; quinolinate from L-kynurenine: step 2/3.</text>
</comment>
<dbReference type="InterPro" id="IPR015422">
    <property type="entry name" value="PyrdxlP-dep_Trfase_small"/>
</dbReference>
<dbReference type="RefSeq" id="WP_042112316.1">
    <property type="nucleotide sequence ID" value="NZ_CABPSX010000005.1"/>
</dbReference>
<evidence type="ECO:0000313" key="7">
    <source>
        <dbReference type="EMBL" id="RSK78675.1"/>
    </source>
</evidence>
<feature type="binding site" evidence="4">
    <location>
        <position position="202"/>
    </location>
    <ligand>
        <name>pyridoxal 5'-phosphate</name>
        <dbReference type="ChEBI" id="CHEBI:597326"/>
    </ligand>
</feature>
<comment type="similarity">
    <text evidence="4 6">Belongs to the kynureninase family.</text>
</comment>
<evidence type="ECO:0000256" key="4">
    <source>
        <dbReference type="HAMAP-Rule" id="MF_01970"/>
    </source>
</evidence>
<keyword evidence="2 4" id="KW-0378">Hydrolase</keyword>
<dbReference type="GO" id="GO:0019805">
    <property type="term" value="P:quinolinate biosynthetic process"/>
    <property type="evidence" value="ECO:0007669"/>
    <property type="project" value="UniProtKB-UniRule"/>
</dbReference>
<evidence type="ECO:0000256" key="1">
    <source>
        <dbReference type="ARBA" id="ARBA00022642"/>
    </source>
</evidence>
<feature type="binding site" evidence="4">
    <location>
        <position position="205"/>
    </location>
    <ligand>
        <name>pyridoxal 5'-phosphate</name>
        <dbReference type="ChEBI" id="CHEBI:597326"/>
    </ligand>
</feature>
<dbReference type="Proteomes" id="UP000270216">
    <property type="component" value="Unassembled WGS sequence"/>
</dbReference>
<dbReference type="NCBIfam" id="TIGR01814">
    <property type="entry name" value="kynureninase"/>
    <property type="match status" value="1"/>
</dbReference>
<comment type="pathway">
    <text evidence="4 6">Amino-acid degradation; L-kynurenine degradation; L-alanine and anthranilate from L-kynurenine: step 1/1.</text>
</comment>
<dbReference type="KEGG" id="papi:SG18_01780"/>
<dbReference type="EC" id="3.7.1.3" evidence="4 5"/>
<keyword evidence="1 4" id="KW-0662">Pyridine nucleotide biosynthesis</keyword>
<organism evidence="8 10">
    <name type="scientific">Pandoraea apista</name>
    <dbReference type="NCBI Taxonomy" id="93218"/>
    <lineage>
        <taxon>Bacteria</taxon>
        <taxon>Pseudomonadati</taxon>
        <taxon>Pseudomonadota</taxon>
        <taxon>Betaproteobacteria</taxon>
        <taxon>Burkholderiales</taxon>
        <taxon>Burkholderiaceae</taxon>
        <taxon>Pandoraea</taxon>
    </lineage>
</organism>
<protein>
    <recommendedName>
        <fullName evidence="4 5">Kynureninase</fullName>
        <ecNumber evidence="4 5">3.7.1.3</ecNumber>
    </recommendedName>
    <alternativeName>
        <fullName evidence="4">L-kynurenine hydrolase</fullName>
    </alternativeName>
</protein>
<gene>
    <name evidence="4 7" type="primary">kynU</name>
    <name evidence="7" type="ORF">EJE83_16345</name>
    <name evidence="8" type="ORF">PAP18089_02756</name>
</gene>
<dbReference type="PANTHER" id="PTHR14084:SF0">
    <property type="entry name" value="KYNURENINASE"/>
    <property type="match status" value="1"/>
</dbReference>
<feature type="binding site" evidence="4">
    <location>
        <position position="257"/>
    </location>
    <ligand>
        <name>pyridoxal 5'-phosphate</name>
        <dbReference type="ChEBI" id="CHEBI:597326"/>
    </ligand>
</feature>
<accession>A0A0B5F8S1</accession>
<evidence type="ECO:0000256" key="5">
    <source>
        <dbReference type="NCBIfam" id="TIGR01814"/>
    </source>
</evidence>
<dbReference type="SUPFAM" id="SSF53383">
    <property type="entry name" value="PLP-dependent transferases"/>
    <property type="match status" value="1"/>
</dbReference>
<dbReference type="GO" id="GO:0009435">
    <property type="term" value="P:NAD+ biosynthetic process"/>
    <property type="evidence" value="ECO:0007669"/>
    <property type="project" value="UniProtKB-UniRule"/>
</dbReference>
<dbReference type="GO" id="GO:0005737">
    <property type="term" value="C:cytoplasm"/>
    <property type="evidence" value="ECO:0007669"/>
    <property type="project" value="UniProtKB-UniRule"/>
</dbReference>
<dbReference type="EMBL" id="CABPSX010000005">
    <property type="protein sequence ID" value="VVG71770.1"/>
    <property type="molecule type" value="Genomic_DNA"/>
</dbReference>